<accession>A0ABV4ADF2</accession>
<feature type="chain" id="PRO_5046475771" evidence="5">
    <location>
        <begin position="40"/>
        <end position="4231"/>
    </location>
</feature>
<proteinExistence type="predicted"/>
<sequence>MAARTLFPRTLRVSRTHRFLLRPLAQAVALAMLSQGALAAMPGWMHGGTAPPSQGGSAGAGYPGGLPPGTGVPRPPMPTPDAQLRESMRNLGNTLSNIAAAQARHAASRRAAYDSAIDIPDGLGEGGLQIDRSLPFEEAWRNAKAPVQTIKDGRTEVTITQTDDKAILNWETFNVGRDTTVNFEQERDWAVLNRVNDAQSRPSQILGQVKGDGTVMIVNRNGVIFTGTSQVNVRNLVAAATQISDEQFSERGIYASESNNQYTPSFTAAGGKVVVEAGAEITTHKAEKATEAGGYVMLLGREVHNAGRIVTANGQVTLAAGDEFVIRRGYSTDSNPGSSTRGNEVGVRRAAGSDSGLVTNSGILQASTGDITLAGHQLRQDGVIVSSTSVDNRGTVHLLNSARDNEGSITFGKDSVTAILVEDSDVTGLDAQKDAGLTNLVGQGPNQVNNTGDFDLYSGARTHGALSRVEVVSGGEVNFEGGSTTLATGGHITVDAPRTQIRDGAVLDVSGATGVVVSMESNSIRINVQGFEQRESPVNRDEKNLNSKRVWIDLRDLIFVPSGTNGYDGDRWYTAGGLLEVGGHVANLGRGIGEWLSQGGSLRVSGKDLVTEQGSRINLSGGTLQVQTGYVYKSYVKGADGKLYDVATAPGDVLYTGLYQGFERRSERWGHTDYYWNPMVASQRVLENGYTIGRDAGQMMVGTETASLAGDLIGEVYQGDRQIRRGQAGLESFYQSQNAIARGAELIIGKLEQFYDKSSGRLVDRFSAVTDQVTLGGDARDSGIHLNGDWLDAQGLSRLRVAGLDSVSVEQKVSVADGGSIQLLSPHVRINADLVARSGRIEAGNISRQPTVLNDTVTMGDHLLRARGENPVGIEVAENVVLDASGRWVVLSTGGDTKQLAYRDGGDVLLRSSGDTKLADGSLITVSSGGGFGENGKRLGGRGGNVTFGHIELGGDLELNGEIEGYGVDGGGTLTLISSRGVVISDDDSAGAEGIIEAGEEIGTGFRLQRDITVEVKEGQRLPFEVTLQRTHVDGGQVVPVRVNYDVSPAKPLVLAESWTVPPRGTPGMGTNAIFALGGTSGSVRPGDVIPAGSTITNRSGLVALLGVGARIPANVFPSGIPVLAPYSQVVPAGSMLSASMVAALGGVATAAAGTLLKAGEIASVDFAVQAQQRLGTDQFSKGFSHYQVGGRDGLTVAAGTLLEVVMPVLRAAPGSSTADVWLPDQFTVNGDASALEQRAGAGLSLTTGATGSFNPTAQLRVDQGAELRVDDGQQIALTGDTVDIRGRIQAHSGSVDVAAANITELAGHGIVVRDGAVLDVSGRAWLEERSDRRLGWVGAGGRIRLGGDVDDATGRLNMLLPATNGQGAVVLESGASLKASGSEAEFDIEALGRTRRATDGGSISLASRRQLDLEGELLAASGGEGASGGRLSVAMGIATYPINQGAVWQMDEGLFRIRQIILTNTEAERPEAESGSASLSMEKVAAGEFDELTIHSEGGIQALGSLEMSLGRAIRLFAGGYGWASGVDAGAGHRWAVRAPYVMLGGISFPTEIANGAIAPSYQLNTGSNTPGLSKAAGDLVIKADHVDLAGHVALGNAPTAGNQIIVEREKAELKGFDAVSIRSSGDIRFLGFNAGNGQSSLRTAGFYTAGDIFLESQRVYPATHVQVTVVAGREGAVSVPGSSLEIKSVAGLLREQKPYSVFGSLNLSAEYIRQGGALYAPLGHVSMGGAHTSSVVLERGSLTSTSSAGLVMPYGGTVDGEVWWYGGVEKNPDALFGGSQNRVDIIGNHQQVEQDAIIDVSGGGELAGAGFLPGRGGSTDARLAPLIQIGTDGFRLPGLATNPVYALVPGYQSAYAPIDPEQGAGLPDVGRQVVIESGVPGLPAGVYTLMPSTYALLPGAFRIEFNGDALPGDRVQSLTNGSFSAPVLTQVAGTNIGDVAPRQALITSAANLRRYAGYNETSYSEYQLATALSDGVLRGRLPADGGTLRLNFNTGSDQGESLDYAGTLRAGAAEGGIGSTLEIVAARTGEMEIVQSGAGRSEDFVGASLSADSLMTLAEDMERLVIGGVLSGGGTVASGNLVNVTAQTGALHVRENVHLTGNELWLIAGGTGAGVNLEQGVVVDTLSGKRPVLDAASGVRFEVDGAALVVSNGVQRVDVKSGSSARLQIGEQARLYSQGSLRFVAASDVSLADSVRYGTRHLGLSLGHVNMGSAEALAEAQANGVLPDGFSFDQQTLERLLQGDTSSGAPALESFTLGASQGMNLFGDVTLSTYDSQGKSLLDVFMLSTPAILGAGGADDTFTLNTRHLAWDGGVAAAERPEQVVEGGAGNGSGRFVVNADVIEMGPGPDASQVSRDSRDRTLLGFAEVVLQARQRFTTGHTGTLKVYQSRGDYVEGEGYRYQGGNLRIETPRITGNAGADLSVMAGGDVLLTGLPTGVEAVEDKRDLTRDLGASLSFAGERVTLDTEVLLPTGKLALKGQGDVVLTDNAVIDVAGRTLQYRDQRQYTWGGDVELESEQGRITTAAGSSIDLSATNSQGGTLKVTALGEQDGHVDLRGRIRGAVSGEYDAAGTRLPYAGAEVTVRAQTLADFAELNWRLNDDQVFGARRFQLKQGDLVVSDEVKAREVRIALDNGRLTVDGKIDASGLLTGTIELFARNGLTVTGRGVLDAHGTRLRVDSYGQIIDAVNRAQVLLSSGDGELVMEQGARVDLRHGVDAPRTGKGAHDGAERGTLTLIAPRRGADADGDVAVDIRGQVQVDGARRIDLLALRSYDDAPVDWDNADGDREQIINQAYLDQKHQDSTLFINAALRNDDLRARFAGLRDGREQAFHLRPAVEIRSDTDDGKLVVQGDLDLSRYRYASLNPNTPMTGDYGSGEAGALTLRAGGDLEVLGSITDGFMAPPVSPDENGWFLRAGVDRYSTDVILQVADIVLAQGTAFRPGQTLNYDVPLAAFWMAAGGALGTEVILDAVATWPANTVLAADILLPDGTRYSAGTLLTDTLVLPAGSRLGAGSVLPVAVQVAAMTWPKGIALPFGSANAQAAPTNLAEYRVWRLETSHDLALKRGSLIPAGIDVKLPDGVEEFDLRSPVDGSQGRNWALAAMLPNGFESWDLSLVAGGDLDSVDPLVARRHGRLTLSDHHYQVARRLAETPRYLWQAGNGMGMAPGEDVAPEQLVECEANPGWCAQDLFAKRRLVVGLIPSVVRTGTGRLDLVAGGDVSMDSLYGVYTAGTPLPVAAVYNQPRAESELAGVAGGDYQHLVGGSQTPWQAWYPEYGGQLTVRAGGNLTGFMASPRYEVSAPRSVNYVKPGAWLWQQGIGEGGLEQPIPGAWWINYGTYIRQDEDVGASFHTDPLDRQTANRAPRFVGFTGVGTLGGGNLAVEVAGSIGVVAPRRNANSFVSQGIQFWVASSARDVAGEMLAAGGGDLRMRAGDINPLDVVSFYGVNPTTSSWAGSLGVLRGALQLQAGSSGYGRLADATLLSPSGWAVGLGQRPQRVSASGALDLVLGDAQASLAVQRDAWINTIADITRIGGTHLASTPSWFTSWSPGTGVTVLSAGGNAGLRFNAHLLNGGDSVNSAPKEGEIGTAAGVGNYYLPSRVDLFAGGESIFIGGAFSSGQRQQGKSQYFMPSEQASIRLLARDSIWGGGSSWLPIDTSIDALATIFRPAYAGNVSLGPGNWKNDLHAYGSYSTASDSDRAMPLWAYALDGYLTDFHVGSVRRDPGGRTLYAAGGPVHLYAGKDIIGVGQPDAVTNNEGGAYGLASHSRNDDVSTIEAGGRILSSSFRVAGPGRLNVLAGGSILLKDQGQFTSLGVVVPNDLRLGADIQMVAGLNQAPLAADALLDKYLDDQWLADPELPLADQPGYVVKSYRKEWAEFLRENAAFQGTDDEALAQLGLVAARLREDFARQIVLNELLLSGREFNDPDSRRVGSYLRGRRVIEMAYVDRPEPDGALSADVIMFGGSGIRTINGGDIHVHTPFGAQTYGVEGVDPPGTAGVITLGQGDIRLFSRDSILLGQSRIMTLLGGSIQAWSELGDINAGRGAQGTQLFTPPRRLYDQWGNVLLAPNAPSSGAGIATLSPVPGTEPGDVDLIAPLGTIDAGEAGIRVSGNVNIAALQVLNADNIEVQGEAKGLPVLAAVDVGALSAASAASSAAAQAAEAVNRQRERSQQQSLISVDVLGYGDEDLAPGGAPLSQAAPPPAVEVLGGPTLQAQALALLTAEEVSAMR</sequence>
<dbReference type="SMART" id="SM00912">
    <property type="entry name" value="Haemagg_act"/>
    <property type="match status" value="1"/>
</dbReference>
<dbReference type="InterPro" id="IPR008638">
    <property type="entry name" value="FhaB/CdiA-like_TPS"/>
</dbReference>
<comment type="subcellular location">
    <subcellularLocation>
        <location evidence="1">Secreted</location>
    </subcellularLocation>
</comment>
<dbReference type="InterPro" id="IPR012334">
    <property type="entry name" value="Pectin_lyas_fold"/>
</dbReference>
<reference evidence="7 8" key="1">
    <citation type="submission" date="2024-07" db="EMBL/GenBank/DDBJ databases">
        <authorList>
            <person name="Ren Q."/>
        </authorList>
    </citation>
    <scope>NUCLEOTIDE SEQUENCE [LARGE SCALE GENOMIC DNA]</scope>
    <source>
        <strain evidence="7 8">REN37</strain>
    </source>
</reference>
<dbReference type="InterPro" id="IPR021026">
    <property type="entry name" value="Filamn_hemagglutn_DUF3739"/>
</dbReference>
<evidence type="ECO:0000256" key="5">
    <source>
        <dbReference type="SAM" id="SignalP"/>
    </source>
</evidence>
<feature type="signal peptide" evidence="5">
    <location>
        <begin position="1"/>
        <end position="39"/>
    </location>
</feature>
<keyword evidence="8" id="KW-1185">Reference proteome</keyword>
<feature type="region of interest" description="Disordered" evidence="4">
    <location>
        <begin position="330"/>
        <end position="353"/>
    </location>
</feature>
<dbReference type="InterPro" id="IPR050909">
    <property type="entry name" value="Bact_Autotransporter_VF"/>
</dbReference>
<evidence type="ECO:0000259" key="6">
    <source>
        <dbReference type="SMART" id="SM00912"/>
    </source>
</evidence>
<feature type="region of interest" description="Disordered" evidence="4">
    <location>
        <begin position="49"/>
        <end position="84"/>
    </location>
</feature>
<dbReference type="SUPFAM" id="SSF51126">
    <property type="entry name" value="Pectin lyase-like"/>
    <property type="match status" value="1"/>
</dbReference>
<evidence type="ECO:0000256" key="4">
    <source>
        <dbReference type="SAM" id="MobiDB-lite"/>
    </source>
</evidence>
<evidence type="ECO:0000256" key="3">
    <source>
        <dbReference type="ARBA" id="ARBA00022729"/>
    </source>
</evidence>
<evidence type="ECO:0000313" key="7">
    <source>
        <dbReference type="EMBL" id="MEY1660670.1"/>
    </source>
</evidence>
<dbReference type="PANTHER" id="PTHR12338:SF8">
    <property type="entry name" value="HEME_HEMOPEXIN-BINDING PROTEIN"/>
    <property type="match status" value="1"/>
</dbReference>
<feature type="domain" description="Filamentous haemagglutinin FhaB/tRNA nuclease CdiA-like TPS" evidence="6">
    <location>
        <begin position="131"/>
        <end position="247"/>
    </location>
</feature>
<evidence type="ECO:0000256" key="2">
    <source>
        <dbReference type="ARBA" id="ARBA00022525"/>
    </source>
</evidence>
<organism evidence="7 8">
    <name type="scientific">Isoalcanivorax beigongshangi</name>
    <dbReference type="NCBI Taxonomy" id="3238810"/>
    <lineage>
        <taxon>Bacteria</taxon>
        <taxon>Pseudomonadati</taxon>
        <taxon>Pseudomonadota</taxon>
        <taxon>Gammaproteobacteria</taxon>
        <taxon>Oceanospirillales</taxon>
        <taxon>Alcanivoracaceae</taxon>
        <taxon>Isoalcanivorax</taxon>
    </lineage>
</organism>
<comment type="caution">
    <text evidence="7">The sequence shown here is derived from an EMBL/GenBank/DDBJ whole genome shotgun (WGS) entry which is preliminary data.</text>
</comment>
<dbReference type="NCBIfam" id="TIGR01901">
    <property type="entry name" value="adhes_NPXG"/>
    <property type="match status" value="1"/>
</dbReference>
<dbReference type="InterPro" id="IPR011050">
    <property type="entry name" value="Pectin_lyase_fold/virulence"/>
</dbReference>
<feature type="compositionally biased region" description="Polar residues" evidence="4">
    <location>
        <begin position="331"/>
        <end position="342"/>
    </location>
</feature>
<dbReference type="RefSeq" id="WP_369453915.1">
    <property type="nucleotide sequence ID" value="NZ_JBGCUO010000001.1"/>
</dbReference>
<evidence type="ECO:0000256" key="1">
    <source>
        <dbReference type="ARBA" id="ARBA00004613"/>
    </source>
</evidence>
<protein>
    <submittedName>
        <fullName evidence="7">Filamentous hemagglutinin family protein</fullName>
    </submittedName>
</protein>
<dbReference type="Pfam" id="PF05860">
    <property type="entry name" value="TPS"/>
    <property type="match status" value="1"/>
</dbReference>
<dbReference type="PANTHER" id="PTHR12338">
    <property type="entry name" value="AUTOTRANSPORTER"/>
    <property type="match status" value="1"/>
</dbReference>
<gene>
    <name evidence="7" type="ORF">AB5I84_00740</name>
</gene>
<dbReference type="EMBL" id="JBGCUO010000001">
    <property type="protein sequence ID" value="MEY1660670.1"/>
    <property type="molecule type" value="Genomic_DNA"/>
</dbReference>
<name>A0ABV4ADF2_9GAMM</name>
<dbReference type="Pfam" id="PF12545">
    <property type="entry name" value="DUF3739"/>
    <property type="match status" value="1"/>
</dbReference>
<feature type="compositionally biased region" description="Gly residues" evidence="4">
    <location>
        <begin position="56"/>
        <end position="68"/>
    </location>
</feature>
<evidence type="ECO:0000313" key="8">
    <source>
        <dbReference type="Proteomes" id="UP001562065"/>
    </source>
</evidence>
<keyword evidence="2" id="KW-0964">Secreted</keyword>
<keyword evidence="3 5" id="KW-0732">Signal</keyword>
<dbReference type="Proteomes" id="UP001562065">
    <property type="component" value="Unassembled WGS sequence"/>
</dbReference>
<dbReference type="Gene3D" id="2.160.20.10">
    <property type="entry name" value="Single-stranded right-handed beta-helix, Pectin lyase-like"/>
    <property type="match status" value="2"/>
</dbReference>